<dbReference type="InterPro" id="IPR044068">
    <property type="entry name" value="CB"/>
</dbReference>
<dbReference type="RefSeq" id="WP_046741834.1">
    <property type="nucleotide sequence ID" value="NZ_LBNQ01000024.1"/>
</dbReference>
<dbReference type="Pfam" id="PF13356">
    <property type="entry name" value="Arm-DNA-bind_3"/>
    <property type="match status" value="1"/>
</dbReference>
<comment type="similarity">
    <text evidence="1">Belongs to the 'phage' integrase family.</text>
</comment>
<accession>A0A0U1PZC8</accession>
<feature type="domain" description="Tyr recombinase" evidence="6">
    <location>
        <begin position="206"/>
        <end position="398"/>
    </location>
</feature>
<dbReference type="GO" id="GO:0006310">
    <property type="term" value="P:DNA recombination"/>
    <property type="evidence" value="ECO:0007669"/>
    <property type="project" value="UniProtKB-KW"/>
</dbReference>
<dbReference type="Gene3D" id="1.10.150.130">
    <property type="match status" value="1"/>
</dbReference>
<dbReference type="SUPFAM" id="SSF56349">
    <property type="entry name" value="DNA breaking-rejoining enzymes"/>
    <property type="match status" value="1"/>
</dbReference>
<keyword evidence="4" id="KW-0233">DNA recombination</keyword>
<protein>
    <submittedName>
        <fullName evidence="8">Integrase</fullName>
    </submittedName>
</protein>
<organism evidence="8 9">
    <name type="scientific">Lampropedia cohaerens</name>
    <dbReference type="NCBI Taxonomy" id="1610491"/>
    <lineage>
        <taxon>Bacteria</taxon>
        <taxon>Pseudomonadati</taxon>
        <taxon>Pseudomonadota</taxon>
        <taxon>Betaproteobacteria</taxon>
        <taxon>Burkholderiales</taxon>
        <taxon>Comamonadaceae</taxon>
        <taxon>Lampropedia</taxon>
    </lineage>
</organism>
<name>A0A0U1PZC8_9BURK</name>
<evidence type="ECO:0000259" key="7">
    <source>
        <dbReference type="PROSITE" id="PS51900"/>
    </source>
</evidence>
<reference evidence="8 9" key="1">
    <citation type="submission" date="2015-05" db="EMBL/GenBank/DDBJ databases">
        <title>Draft genome sequence of Lampropedia sp. CT6, isolated from the microbial mat of a hot water spring, located at Manikaran, India.</title>
        <authorList>
            <person name="Tripathi C."/>
            <person name="Rani P."/>
            <person name="Mahato N.K."/>
            <person name="Lal R."/>
        </authorList>
    </citation>
    <scope>NUCLEOTIDE SEQUENCE [LARGE SCALE GENOMIC DNA]</scope>
    <source>
        <strain evidence="8 9">CT6</strain>
    </source>
</reference>
<keyword evidence="3 5" id="KW-0238">DNA-binding</keyword>
<evidence type="ECO:0000256" key="3">
    <source>
        <dbReference type="ARBA" id="ARBA00023125"/>
    </source>
</evidence>
<dbReference type="Proteomes" id="UP000050580">
    <property type="component" value="Unassembled WGS sequence"/>
</dbReference>
<evidence type="ECO:0000259" key="6">
    <source>
        <dbReference type="PROSITE" id="PS51898"/>
    </source>
</evidence>
<dbReference type="InterPro" id="IPR002104">
    <property type="entry name" value="Integrase_catalytic"/>
</dbReference>
<dbReference type="InterPro" id="IPR011010">
    <property type="entry name" value="DNA_brk_join_enz"/>
</dbReference>
<keyword evidence="2" id="KW-0229">DNA integration</keyword>
<evidence type="ECO:0000256" key="4">
    <source>
        <dbReference type="ARBA" id="ARBA00023172"/>
    </source>
</evidence>
<gene>
    <name evidence="8" type="ORF">AAV94_08140</name>
</gene>
<dbReference type="PANTHER" id="PTHR30629:SF2">
    <property type="entry name" value="PROPHAGE INTEGRASE INTS-RELATED"/>
    <property type="match status" value="1"/>
</dbReference>
<evidence type="ECO:0000313" key="9">
    <source>
        <dbReference type="Proteomes" id="UP000050580"/>
    </source>
</evidence>
<dbReference type="InterPro" id="IPR010998">
    <property type="entry name" value="Integrase_recombinase_N"/>
</dbReference>
<dbReference type="InterPro" id="IPR013762">
    <property type="entry name" value="Integrase-like_cat_sf"/>
</dbReference>
<dbReference type="CDD" id="cd00801">
    <property type="entry name" value="INT_P4_C"/>
    <property type="match status" value="1"/>
</dbReference>
<dbReference type="InterPro" id="IPR025166">
    <property type="entry name" value="Integrase_DNA_bind_dom"/>
</dbReference>
<dbReference type="EMBL" id="LBNQ01000024">
    <property type="protein sequence ID" value="KKW67878.1"/>
    <property type="molecule type" value="Genomic_DNA"/>
</dbReference>
<dbReference type="Gene3D" id="1.10.443.10">
    <property type="entry name" value="Intergrase catalytic core"/>
    <property type="match status" value="1"/>
</dbReference>
<evidence type="ECO:0000256" key="2">
    <source>
        <dbReference type="ARBA" id="ARBA00022908"/>
    </source>
</evidence>
<evidence type="ECO:0000256" key="5">
    <source>
        <dbReference type="PROSITE-ProRule" id="PRU01248"/>
    </source>
</evidence>
<sequence length="641" mass="72734">MLSDLMARQAKSTGKPYALADFDGLYLYVSAIGTKAWHFRYSWFGKRERITLGNYPALSLKDARALRDEARSLLAKGVNPHSERKRKRHAIVLAGEHTFMAVYEQWLAHRRLSLEEGRQTSLEQIGRVFKKDVFSSLRHLTIYEITRAHLLDIIGKVEKRGSLSVAEKLRTWFTQLFTYATVAIPNMGENPSRDLEVVALPLPPVEHNPFLRMHELPAMLQTLRKYRGRLNTQLGLRLLMLTGVRTGELRFATPDQFDLDRGLWIIPVARLKQRKLLTRKKRKRLIDIPPYIVPLSVQAQEIVRHLLDNFKPAQVYLIPGDWCLKNPISENTLNAALKRMGYEDQLTGHGIRATISTALNELGYPKKWVDAQLSHADPDRISATYNHAEYVEQRRVMMQDWADRLDLFEQNQAEVASRHLTITLQGLPTIAGQAAVQPPVVDLTAPQLIVTAPTSNQSEAPASVQRLSAVRMPEYARPRLSEVQRERQQVLETFEAPHNLSVADYAKLAGKSRRWITYEIQAGNLLSIHMGHRGQRVPDWQLDPLKRRLVQSVLKQLPRGVDTWDIYHALLRSYEALGTRPAIEAVNPTNLHLAARLVAAQCMQASEPVVTTEFPEQVRQGVQRLVREAVAADAAEATAGD</sequence>
<dbReference type="PATRIC" id="fig|1610491.3.peg.1728"/>
<dbReference type="InterPro" id="IPR038488">
    <property type="entry name" value="Integrase_DNA-bd_sf"/>
</dbReference>
<dbReference type="Pfam" id="PF22022">
    <property type="entry name" value="Phage_int_M"/>
    <property type="match status" value="1"/>
</dbReference>
<dbReference type="Gene3D" id="3.30.160.390">
    <property type="entry name" value="Integrase, DNA-binding domain"/>
    <property type="match status" value="1"/>
</dbReference>
<dbReference type="Pfam" id="PF00589">
    <property type="entry name" value="Phage_integrase"/>
    <property type="match status" value="1"/>
</dbReference>
<dbReference type="OrthoDB" id="9775880at2"/>
<comment type="caution">
    <text evidence="8">The sequence shown here is derived from an EMBL/GenBank/DDBJ whole genome shotgun (WGS) entry which is preliminary data.</text>
</comment>
<evidence type="ECO:0000256" key="1">
    <source>
        <dbReference type="ARBA" id="ARBA00008857"/>
    </source>
</evidence>
<feature type="domain" description="Core-binding (CB)" evidence="7">
    <location>
        <begin position="97"/>
        <end position="181"/>
    </location>
</feature>
<evidence type="ECO:0000313" key="8">
    <source>
        <dbReference type="EMBL" id="KKW67878.1"/>
    </source>
</evidence>
<dbReference type="PANTHER" id="PTHR30629">
    <property type="entry name" value="PROPHAGE INTEGRASE"/>
    <property type="match status" value="1"/>
</dbReference>
<dbReference type="PROSITE" id="PS51900">
    <property type="entry name" value="CB"/>
    <property type="match status" value="1"/>
</dbReference>
<proteinExistence type="inferred from homology"/>
<dbReference type="GO" id="GO:0015074">
    <property type="term" value="P:DNA integration"/>
    <property type="evidence" value="ECO:0007669"/>
    <property type="project" value="UniProtKB-KW"/>
</dbReference>
<dbReference type="InterPro" id="IPR050808">
    <property type="entry name" value="Phage_Integrase"/>
</dbReference>
<dbReference type="STRING" id="1610491.AAV94_08140"/>
<dbReference type="InterPro" id="IPR053876">
    <property type="entry name" value="Phage_int_M"/>
</dbReference>
<keyword evidence="9" id="KW-1185">Reference proteome</keyword>
<dbReference type="PROSITE" id="PS51898">
    <property type="entry name" value="TYR_RECOMBINASE"/>
    <property type="match status" value="1"/>
</dbReference>
<dbReference type="GO" id="GO:0003677">
    <property type="term" value="F:DNA binding"/>
    <property type="evidence" value="ECO:0007669"/>
    <property type="project" value="UniProtKB-UniRule"/>
</dbReference>
<dbReference type="AlphaFoldDB" id="A0A0U1PZC8"/>